<evidence type="ECO:0000313" key="2">
    <source>
        <dbReference type="EMBL" id="MDT0468591.1"/>
    </source>
</evidence>
<feature type="region of interest" description="Disordered" evidence="1">
    <location>
        <begin position="181"/>
        <end position="234"/>
    </location>
</feature>
<name>A0ABU2U5S9_9ACTN</name>
<gene>
    <name evidence="2" type="ORF">RM764_37360</name>
</gene>
<proteinExistence type="predicted"/>
<dbReference type="Proteomes" id="UP001183809">
    <property type="component" value="Unassembled WGS sequence"/>
</dbReference>
<feature type="compositionally biased region" description="Acidic residues" evidence="1">
    <location>
        <begin position="202"/>
        <end position="224"/>
    </location>
</feature>
<keyword evidence="3" id="KW-1185">Reference proteome</keyword>
<reference evidence="3" key="1">
    <citation type="submission" date="2023-07" db="EMBL/GenBank/DDBJ databases">
        <title>30 novel species of actinomycetes from the DSMZ collection.</title>
        <authorList>
            <person name="Nouioui I."/>
        </authorList>
    </citation>
    <scope>NUCLEOTIDE SEQUENCE [LARGE SCALE GENOMIC DNA]</scope>
    <source>
        <strain evidence="3">DSM 41699</strain>
    </source>
</reference>
<protein>
    <submittedName>
        <fullName evidence="2">Uncharacterized protein</fullName>
    </submittedName>
</protein>
<comment type="caution">
    <text evidence="2">The sequence shown here is derived from an EMBL/GenBank/DDBJ whole genome shotgun (WGS) entry which is preliminary data.</text>
</comment>
<feature type="compositionally biased region" description="Pro residues" evidence="1">
    <location>
        <begin position="225"/>
        <end position="234"/>
    </location>
</feature>
<evidence type="ECO:0000313" key="3">
    <source>
        <dbReference type="Proteomes" id="UP001183809"/>
    </source>
</evidence>
<organism evidence="2 3">
    <name type="scientific">Streptomyces gibsoniae</name>
    <dbReference type="NCBI Taxonomy" id="3075529"/>
    <lineage>
        <taxon>Bacteria</taxon>
        <taxon>Bacillati</taxon>
        <taxon>Actinomycetota</taxon>
        <taxon>Actinomycetes</taxon>
        <taxon>Kitasatosporales</taxon>
        <taxon>Streptomycetaceae</taxon>
        <taxon>Streptomyces</taxon>
    </lineage>
</organism>
<dbReference type="RefSeq" id="WP_311700035.1">
    <property type="nucleotide sequence ID" value="NZ_JAVREY010000078.1"/>
</dbReference>
<evidence type="ECO:0000256" key="1">
    <source>
        <dbReference type="SAM" id="MobiDB-lite"/>
    </source>
</evidence>
<accession>A0ABU2U5S9</accession>
<dbReference type="EMBL" id="JAVREY010000078">
    <property type="protein sequence ID" value="MDT0468591.1"/>
    <property type="molecule type" value="Genomic_DNA"/>
</dbReference>
<sequence length="234" mass="23387">MRPSGIAVRGVRGVVEDVGLGVDAGPVPAVVGVAEEEFLVGPGVVVELVGPDVEDVEDVVPGVPVVERGPGPSAVVGEVGMVGPPSARLPVPLGEWSVGVGVGEACDWVGTLDARLSIDVPMPPPLPLLDEDAVPSDGTWLGAACGVGEEKPDTEEWPVPVGPDVLGAPEETSAFGALCEVPPGVGSSKSASDAVCRGAGMSEEEGFGDPEPESEPVPESEPESEPGPTPTSGV</sequence>